<evidence type="ECO:0000313" key="2">
    <source>
        <dbReference type="Proteomes" id="UP000663866"/>
    </source>
</evidence>
<dbReference type="Proteomes" id="UP000663866">
    <property type="component" value="Unassembled WGS sequence"/>
</dbReference>
<evidence type="ECO:0000313" key="1">
    <source>
        <dbReference type="EMBL" id="CAF4472083.1"/>
    </source>
</evidence>
<dbReference type="InterPro" id="IPR036412">
    <property type="entry name" value="HAD-like_sf"/>
</dbReference>
<protein>
    <submittedName>
        <fullName evidence="1">Uncharacterized protein</fullName>
    </submittedName>
</protein>
<gene>
    <name evidence="1" type="ORF">OVN521_LOCUS39086</name>
</gene>
<dbReference type="SUPFAM" id="SSF56784">
    <property type="entry name" value="HAD-like"/>
    <property type="match status" value="1"/>
</dbReference>
<sequence length="90" mass="10425">FGHGSFMYCLENLYKKISGHPLQYTAIVGKPSEITYYHAEYLISRHAYELGYKQPIKRIYAVGDNPDTDIFGANVYNRYLQTRAVSKLKQ</sequence>
<organism evidence="1 2">
    <name type="scientific">Rotaria magnacalcarata</name>
    <dbReference type="NCBI Taxonomy" id="392030"/>
    <lineage>
        <taxon>Eukaryota</taxon>
        <taxon>Metazoa</taxon>
        <taxon>Spiralia</taxon>
        <taxon>Gnathifera</taxon>
        <taxon>Rotifera</taxon>
        <taxon>Eurotatoria</taxon>
        <taxon>Bdelloidea</taxon>
        <taxon>Philodinida</taxon>
        <taxon>Philodinidae</taxon>
        <taxon>Rotaria</taxon>
    </lineage>
</organism>
<reference evidence="1" key="1">
    <citation type="submission" date="2021-02" db="EMBL/GenBank/DDBJ databases">
        <authorList>
            <person name="Nowell W R."/>
        </authorList>
    </citation>
    <scope>NUCLEOTIDE SEQUENCE</scope>
</reference>
<keyword evidence="2" id="KW-1185">Reference proteome</keyword>
<dbReference type="EMBL" id="CAJOBG010049222">
    <property type="protein sequence ID" value="CAF4472083.1"/>
    <property type="molecule type" value="Genomic_DNA"/>
</dbReference>
<feature type="non-terminal residue" evidence="1">
    <location>
        <position position="1"/>
    </location>
</feature>
<feature type="non-terminal residue" evidence="1">
    <location>
        <position position="90"/>
    </location>
</feature>
<proteinExistence type="predicted"/>
<comment type="caution">
    <text evidence="1">The sequence shown here is derived from an EMBL/GenBank/DDBJ whole genome shotgun (WGS) entry which is preliminary data.</text>
</comment>
<name>A0A820TJE6_9BILA</name>
<dbReference type="InterPro" id="IPR023214">
    <property type="entry name" value="HAD_sf"/>
</dbReference>
<dbReference type="AlphaFoldDB" id="A0A820TJE6"/>
<dbReference type="Gene3D" id="3.40.50.1000">
    <property type="entry name" value="HAD superfamily/HAD-like"/>
    <property type="match status" value="1"/>
</dbReference>
<accession>A0A820TJE6</accession>